<reference evidence="1 2" key="1">
    <citation type="submission" date="2013-08" db="EMBL/GenBank/DDBJ databases">
        <authorList>
            <person name="Weinstock G."/>
            <person name="Sodergren E."/>
            <person name="Wylie T."/>
            <person name="Fulton L."/>
            <person name="Fulton R."/>
            <person name="Fronick C."/>
            <person name="O'Laughlin M."/>
            <person name="Godfrey J."/>
            <person name="Miner T."/>
            <person name="Herter B."/>
            <person name="Appelbaum E."/>
            <person name="Cordes M."/>
            <person name="Lek S."/>
            <person name="Wollam A."/>
            <person name="Pepin K.H."/>
            <person name="Palsikar V.B."/>
            <person name="Mitreva M."/>
            <person name="Wilson R.K."/>
        </authorList>
    </citation>
    <scope>NUCLEOTIDE SEQUENCE [LARGE SCALE GENOMIC DNA]</scope>
    <source>
        <strain evidence="1 2">ATCC 12856</strain>
    </source>
</reference>
<proteinExistence type="predicted"/>
<dbReference type="Proteomes" id="UP000016511">
    <property type="component" value="Unassembled WGS sequence"/>
</dbReference>
<gene>
    <name evidence="1" type="ORF">HMPREF0083_00273</name>
</gene>
<evidence type="ECO:0000313" key="1">
    <source>
        <dbReference type="EMBL" id="ERI11621.1"/>
    </source>
</evidence>
<protein>
    <submittedName>
        <fullName evidence="1">Uncharacterized protein</fullName>
    </submittedName>
</protein>
<sequence>MFIRIQGFLLEFSLAIIYKNYGKIIKKLWEIVKEWFARKYCEIEEMH</sequence>
<organism evidence="1 2">
    <name type="scientific">Aneurinibacillus aneurinilyticus ATCC 12856</name>
    <dbReference type="NCBI Taxonomy" id="649747"/>
    <lineage>
        <taxon>Bacteria</taxon>
        <taxon>Bacillati</taxon>
        <taxon>Bacillota</taxon>
        <taxon>Bacilli</taxon>
        <taxon>Bacillales</taxon>
        <taxon>Paenibacillaceae</taxon>
        <taxon>Aneurinibacillus group</taxon>
        <taxon>Aneurinibacillus</taxon>
    </lineage>
</organism>
<dbReference type="HOGENOM" id="CLU_3164001_0_0_9"/>
<keyword evidence="2" id="KW-1185">Reference proteome</keyword>
<dbReference type="STRING" id="649747.HMPREF0083_00273"/>
<name>U1YLE0_ANEAE</name>
<comment type="caution">
    <text evidence="1">The sequence shown here is derived from an EMBL/GenBank/DDBJ whole genome shotgun (WGS) entry which is preliminary data.</text>
</comment>
<evidence type="ECO:0000313" key="2">
    <source>
        <dbReference type="Proteomes" id="UP000016511"/>
    </source>
</evidence>
<dbReference type="EMBL" id="AWSJ01000026">
    <property type="protein sequence ID" value="ERI11621.1"/>
    <property type="molecule type" value="Genomic_DNA"/>
</dbReference>
<accession>U1YLE0</accession>
<dbReference type="AlphaFoldDB" id="U1YLE0"/>